<organism evidence="1">
    <name type="scientific">Alexandrium monilatum</name>
    <dbReference type="NCBI Taxonomy" id="311494"/>
    <lineage>
        <taxon>Eukaryota</taxon>
        <taxon>Sar</taxon>
        <taxon>Alveolata</taxon>
        <taxon>Dinophyceae</taxon>
        <taxon>Gonyaulacales</taxon>
        <taxon>Pyrocystaceae</taxon>
        <taxon>Alexandrium</taxon>
    </lineage>
</organism>
<reference evidence="1" key="1">
    <citation type="submission" date="2021-01" db="EMBL/GenBank/DDBJ databases">
        <authorList>
            <person name="Corre E."/>
            <person name="Pelletier E."/>
            <person name="Niang G."/>
            <person name="Scheremetjew M."/>
            <person name="Finn R."/>
            <person name="Kale V."/>
            <person name="Holt S."/>
            <person name="Cochrane G."/>
            <person name="Meng A."/>
            <person name="Brown T."/>
            <person name="Cohen L."/>
        </authorList>
    </citation>
    <scope>NUCLEOTIDE SEQUENCE</scope>
    <source>
        <strain evidence="1">CCMP3105</strain>
    </source>
</reference>
<dbReference type="EMBL" id="HBNR01088727">
    <property type="protein sequence ID" value="CAE4667121.1"/>
    <property type="molecule type" value="Transcribed_RNA"/>
</dbReference>
<name>A0A7S4T6Z4_9DINO</name>
<accession>A0A7S4T6Z4</accession>
<gene>
    <name evidence="1" type="ORF">AMON00008_LOCUS63591</name>
</gene>
<protein>
    <submittedName>
        <fullName evidence="1">Uncharacterized protein</fullName>
    </submittedName>
</protein>
<dbReference type="AlphaFoldDB" id="A0A7S4T6Z4"/>
<evidence type="ECO:0000313" key="1">
    <source>
        <dbReference type="EMBL" id="CAE4667121.1"/>
    </source>
</evidence>
<sequence>MPRVAGAAGLGPGPAGLPGVLLDSLSDCDTFCVVRDPGGPTGHRVDRMVSEWKWAWMWAAHPVLDWRCTTEEFHAWALRYEEKMREPAVGLGCHRTAQAEFVFSRKTGQRVCRHVLRMENLSAELDELLGEYNLTRPPLKPSTPPPCRIEVPPDVRDMVGRIYPDDFAAFGYEVHPAGLTPPPPRVVDQLRASSVEPEERVRGVMHTFFQPLQKNRLANQTKLLQVWEEAWKAVGWETRVLTLADARRHAEFEAFSARVWQVPLGINPEYDYLCYMRYMAMEAAGGGWMSDMDVLPVSMPRGLGLPHAGRFTVYERFIPSLMSASAAEWRRMRELMVDVAIMKRNTGTTLFSDMHVMYELHERAKVPYVPMWLVVNGSEIARVMNSSDVVCGAWADILAAHMSHSAAKKLGLEGAHDRVALMNRTFHLWRQHCA</sequence>
<proteinExistence type="predicted"/>